<feature type="transmembrane region" description="Helical" evidence="6">
    <location>
        <begin position="93"/>
        <end position="112"/>
    </location>
</feature>
<feature type="transmembrane region" description="Helical" evidence="6">
    <location>
        <begin position="184"/>
        <end position="202"/>
    </location>
</feature>
<evidence type="ECO:0000313" key="7">
    <source>
        <dbReference type="EMBL" id="MBC5632212.1"/>
    </source>
</evidence>
<feature type="transmembrane region" description="Helical" evidence="6">
    <location>
        <begin position="15"/>
        <end position="34"/>
    </location>
</feature>
<feature type="transmembrane region" description="Helical" evidence="6">
    <location>
        <begin position="157"/>
        <end position="178"/>
    </location>
</feature>
<evidence type="ECO:0000256" key="3">
    <source>
        <dbReference type="ARBA" id="ARBA00022692"/>
    </source>
</evidence>
<gene>
    <name evidence="7" type="ORF">H8S65_05420</name>
</gene>
<keyword evidence="5 6" id="KW-0472">Membrane</keyword>
<feature type="transmembrane region" description="Helical" evidence="6">
    <location>
        <begin position="124"/>
        <end position="145"/>
    </location>
</feature>
<keyword evidence="7" id="KW-0813">Transport</keyword>
<feature type="transmembrane region" description="Helical" evidence="6">
    <location>
        <begin position="279"/>
        <end position="297"/>
    </location>
</feature>
<feature type="transmembrane region" description="Helical" evidence="6">
    <location>
        <begin position="470"/>
        <end position="495"/>
    </location>
</feature>
<keyword evidence="3 6" id="KW-0812">Transmembrane</keyword>
<comment type="caution">
    <text evidence="7">The sequence shown here is derived from an EMBL/GenBank/DDBJ whole genome shotgun (WGS) entry which is preliminary data.</text>
</comment>
<sequence length="513" mass="58317">MPESRLHKSFLNAKVNVLFYVITLFVSFFSRKIFLEQLGADFIGLTGTLQNLLGFLNLANLGIGASMGYILYKPLFEKDREKLREIISVLGYLYRYVGLSILVSGGILALFFPLIFKNTEIEPGIIYFAYFSFLASSLIGYFVNYRQVLLGADQRNYVVTAYSQTANLVKTLLQMALVCYTGSYYLWIAIELIFGILYSFILNRKIDQVYPWLKCSVAVGKEKYAEHKIIIQKSRQLFVHVLAGTGRSQLLPFLIYAFTSLKLVAYYGNYMLLITKLNLLVNNFLGSTGAGVGHLIAEGDQKRIQQVFWELNSLRFVIAGFFTFALYHLIDPFITIWLGADYVLPHSVLIIILANFFVSQYRGTVDQFINGYGLYHDTWAPIVTLTITVVVALAGGSIWGLPGVLLGDIASSLTIVCVWKVYFLYKQGFRMPVSLYWKNIVKYTALLLLSWSGTDGILFLLPLFNPTNGYGSWILYAFYSSTLFLLIFIPLFYIFSDGMKFLSKRIWKAVQKQ</sequence>
<keyword evidence="4 6" id="KW-1133">Transmembrane helix</keyword>
<keyword evidence="8" id="KW-1185">Reference proteome</keyword>
<feature type="transmembrane region" description="Helical" evidence="6">
    <location>
        <begin position="379"/>
        <end position="399"/>
    </location>
</feature>
<dbReference type="EMBL" id="JACOOJ010000006">
    <property type="protein sequence ID" value="MBC5632212.1"/>
    <property type="molecule type" value="Genomic_DNA"/>
</dbReference>
<organism evidence="7 8">
    <name type="scientific">Parabacteroides hominis</name>
    <dbReference type="NCBI Taxonomy" id="2763057"/>
    <lineage>
        <taxon>Bacteria</taxon>
        <taxon>Pseudomonadati</taxon>
        <taxon>Bacteroidota</taxon>
        <taxon>Bacteroidia</taxon>
        <taxon>Bacteroidales</taxon>
        <taxon>Tannerellaceae</taxon>
        <taxon>Parabacteroides</taxon>
    </lineage>
</organism>
<feature type="transmembrane region" description="Helical" evidence="6">
    <location>
        <begin position="405"/>
        <end position="425"/>
    </location>
</feature>
<proteinExistence type="predicted"/>
<comment type="subcellular location">
    <subcellularLocation>
        <location evidence="1">Cell membrane</location>
        <topology evidence="1">Multi-pass membrane protein</topology>
    </subcellularLocation>
</comment>
<feature type="transmembrane region" description="Helical" evidence="6">
    <location>
        <begin position="237"/>
        <end position="259"/>
    </location>
</feature>
<feature type="transmembrane region" description="Helical" evidence="6">
    <location>
        <begin position="309"/>
        <end position="330"/>
    </location>
</feature>
<evidence type="ECO:0000256" key="1">
    <source>
        <dbReference type="ARBA" id="ARBA00004651"/>
    </source>
</evidence>
<evidence type="ECO:0000256" key="4">
    <source>
        <dbReference type="ARBA" id="ARBA00022989"/>
    </source>
</evidence>
<name>A0ABR7DLI3_9BACT</name>
<reference evidence="7 8" key="1">
    <citation type="submission" date="2020-08" db="EMBL/GenBank/DDBJ databases">
        <title>Genome public.</title>
        <authorList>
            <person name="Liu C."/>
            <person name="Sun Q."/>
        </authorList>
    </citation>
    <scope>NUCLEOTIDE SEQUENCE [LARGE SCALE GENOMIC DNA]</scope>
    <source>
        <strain evidence="7 8">NSJ-79</strain>
    </source>
</reference>
<evidence type="ECO:0000256" key="2">
    <source>
        <dbReference type="ARBA" id="ARBA00022475"/>
    </source>
</evidence>
<dbReference type="PANTHER" id="PTHR30250:SF26">
    <property type="entry name" value="PSMA PROTEIN"/>
    <property type="match status" value="1"/>
</dbReference>
<dbReference type="InterPro" id="IPR050833">
    <property type="entry name" value="Poly_Biosynth_Transport"/>
</dbReference>
<dbReference type="Proteomes" id="UP000651475">
    <property type="component" value="Unassembled WGS sequence"/>
</dbReference>
<feature type="transmembrane region" description="Helical" evidence="6">
    <location>
        <begin position="445"/>
        <end position="464"/>
    </location>
</feature>
<evidence type="ECO:0000256" key="6">
    <source>
        <dbReference type="SAM" id="Phobius"/>
    </source>
</evidence>
<dbReference type="PANTHER" id="PTHR30250">
    <property type="entry name" value="PST FAMILY PREDICTED COLANIC ACID TRANSPORTER"/>
    <property type="match status" value="1"/>
</dbReference>
<keyword evidence="2" id="KW-1003">Cell membrane</keyword>
<keyword evidence="7" id="KW-0762">Sugar transport</keyword>
<protein>
    <submittedName>
        <fullName evidence="7">Sugar transporter</fullName>
    </submittedName>
</protein>
<feature type="transmembrane region" description="Helical" evidence="6">
    <location>
        <begin position="54"/>
        <end position="72"/>
    </location>
</feature>
<evidence type="ECO:0000313" key="8">
    <source>
        <dbReference type="Proteomes" id="UP000651475"/>
    </source>
</evidence>
<dbReference type="RefSeq" id="WP_186928990.1">
    <property type="nucleotide sequence ID" value="NZ_JACOOJ010000006.1"/>
</dbReference>
<evidence type="ECO:0000256" key="5">
    <source>
        <dbReference type="ARBA" id="ARBA00023136"/>
    </source>
</evidence>
<accession>A0ABR7DLI3</accession>
<feature type="transmembrane region" description="Helical" evidence="6">
    <location>
        <begin position="336"/>
        <end position="358"/>
    </location>
</feature>